<dbReference type="FunFam" id="1.20.5.170:FF:000020">
    <property type="entry name" value="BZIP transcription factor"/>
    <property type="match status" value="1"/>
</dbReference>
<dbReference type="GO" id="GO:0003677">
    <property type="term" value="F:DNA binding"/>
    <property type="evidence" value="ECO:0007669"/>
    <property type="project" value="UniProtKB-KW"/>
</dbReference>
<dbReference type="GO" id="GO:0046983">
    <property type="term" value="F:protein dimerization activity"/>
    <property type="evidence" value="ECO:0007669"/>
    <property type="project" value="UniProtKB-ARBA"/>
</dbReference>
<dbReference type="CDD" id="cd14702">
    <property type="entry name" value="bZIP_plant_GBF1"/>
    <property type="match status" value="1"/>
</dbReference>
<dbReference type="PROSITE" id="PS00036">
    <property type="entry name" value="BZIP_BASIC"/>
    <property type="match status" value="1"/>
</dbReference>
<dbReference type="SUPFAM" id="SSF57959">
    <property type="entry name" value="Leucine zipper domain"/>
    <property type="match status" value="1"/>
</dbReference>
<evidence type="ECO:0000259" key="9">
    <source>
        <dbReference type="PROSITE" id="PS50217"/>
    </source>
</evidence>
<evidence type="ECO:0000256" key="2">
    <source>
        <dbReference type="ARBA" id="ARBA00007163"/>
    </source>
</evidence>
<evidence type="ECO:0000256" key="4">
    <source>
        <dbReference type="ARBA" id="ARBA00023125"/>
    </source>
</evidence>
<evidence type="ECO:0000256" key="8">
    <source>
        <dbReference type="SAM" id="MobiDB-lite"/>
    </source>
</evidence>
<dbReference type="OrthoDB" id="1299653at2759"/>
<evidence type="ECO:0000256" key="1">
    <source>
        <dbReference type="ARBA" id="ARBA00004123"/>
    </source>
</evidence>
<dbReference type="Pfam" id="PF00170">
    <property type="entry name" value="bZIP_1"/>
    <property type="match status" value="1"/>
</dbReference>
<evidence type="ECO:0000313" key="10">
    <source>
        <dbReference type="EMBL" id="KAG6643950.1"/>
    </source>
</evidence>
<feature type="coiled-coil region" evidence="7">
    <location>
        <begin position="170"/>
        <end position="246"/>
    </location>
</feature>
<evidence type="ECO:0000256" key="6">
    <source>
        <dbReference type="ARBA" id="ARBA00023242"/>
    </source>
</evidence>
<feature type="domain" description="BZIP" evidence="9">
    <location>
        <begin position="166"/>
        <end position="218"/>
    </location>
</feature>
<dbReference type="SMART" id="SM00338">
    <property type="entry name" value="BRLZ"/>
    <property type="match status" value="1"/>
</dbReference>
<comment type="subcellular location">
    <subcellularLocation>
        <location evidence="1">Nucleus</location>
    </subcellularLocation>
</comment>
<dbReference type="PANTHER" id="PTHR46408">
    <property type="entry name" value="BASIC LEUCINE ZIPPER 63"/>
    <property type="match status" value="1"/>
</dbReference>
<comment type="similarity">
    <text evidence="2">Belongs to the bZIP family.</text>
</comment>
<evidence type="ECO:0000256" key="3">
    <source>
        <dbReference type="ARBA" id="ARBA00023015"/>
    </source>
</evidence>
<dbReference type="InterPro" id="IPR046347">
    <property type="entry name" value="bZIP_sf"/>
</dbReference>
<dbReference type="GO" id="GO:0003700">
    <property type="term" value="F:DNA-binding transcription factor activity"/>
    <property type="evidence" value="ECO:0007669"/>
    <property type="project" value="InterPro"/>
</dbReference>
<keyword evidence="7" id="KW-0175">Coiled coil</keyword>
<sequence>MKRSASELSLEFEELIRRTISDPELIDTGRNGDLYHQYETTGEINNWSHVLDGAADESDVFLGDFLSAYASLSGFPVNIRDIRNSFSGCSGLTESSPNLTFKQSSISATMESQSSICVSSPMSANKPEGRDAQARVATSTGSSHEPSDDDVDLEAGQCEQSTDVAKLKRVKRMNSNRESARRSREKKQLQLQELEIQVDKLKGENTSLCKQFTHANQQYHVADTNNRVLKSDVEALRAKVKLAEDMVTRGSLTSNFSLYQLLQSHLGTPPPLNTHNLRRVPNVSPTITVYGDETSFAGNEMAVSGQNSAFGLGHTNITNSNLKTGIMSDVVINEGHANVPF</sequence>
<feature type="region of interest" description="Disordered" evidence="8">
    <location>
        <begin position="119"/>
        <end position="156"/>
    </location>
</feature>
<dbReference type="InterPro" id="IPR045314">
    <property type="entry name" value="bZIP_plant_GBF1"/>
</dbReference>
<dbReference type="InterPro" id="IPR004827">
    <property type="entry name" value="bZIP"/>
</dbReference>
<evidence type="ECO:0000313" key="12">
    <source>
        <dbReference type="Proteomes" id="UP000811609"/>
    </source>
</evidence>
<dbReference type="Gene3D" id="1.20.5.170">
    <property type="match status" value="1"/>
</dbReference>
<accession>A0A8T1PUF4</accession>
<reference evidence="10" key="1">
    <citation type="submission" date="2020-12" db="EMBL/GenBank/DDBJ databases">
        <title>WGS assembly of Carya illinoinensis cv. Pawnee.</title>
        <authorList>
            <person name="Platts A."/>
            <person name="Shu S."/>
            <person name="Wright S."/>
            <person name="Barry K."/>
            <person name="Edger P."/>
            <person name="Pires J.C."/>
            <person name="Schmutz J."/>
        </authorList>
    </citation>
    <scope>NUCLEOTIDE SEQUENCE</scope>
    <source>
        <tissue evidence="10">Leaf</tissue>
    </source>
</reference>
<keyword evidence="5" id="KW-0804">Transcription</keyword>
<keyword evidence="12" id="KW-1185">Reference proteome</keyword>
<reference evidence="11" key="2">
    <citation type="submission" date="2021-01" db="EMBL/GenBank/DDBJ databases">
        <authorList>
            <person name="Lovell J.T."/>
            <person name="Bentley N."/>
            <person name="Bhattarai G."/>
            <person name="Jenkins J.W."/>
            <person name="Sreedasyam A."/>
            <person name="Alarcon Y."/>
            <person name="Bock C."/>
            <person name="Boston L."/>
            <person name="Carlson J."/>
            <person name="Cervantes K."/>
            <person name="Clermont K."/>
            <person name="Krom N."/>
            <person name="Kubenka K."/>
            <person name="Mamidi S."/>
            <person name="Mattison C."/>
            <person name="Monteros M."/>
            <person name="Pisani C."/>
            <person name="Plott C."/>
            <person name="Rajasekar S."/>
            <person name="Rhein H.S."/>
            <person name="Rohla C."/>
            <person name="Song M."/>
            <person name="Hilaire R.S."/>
            <person name="Shu S."/>
            <person name="Wells L."/>
            <person name="Wang X."/>
            <person name="Webber J."/>
            <person name="Heerema R.J."/>
            <person name="Klein P."/>
            <person name="Conner P."/>
            <person name="Grauke L."/>
            <person name="Grimwood J."/>
            <person name="Schmutz J."/>
            <person name="Randall J.J."/>
        </authorList>
    </citation>
    <scope>NUCLEOTIDE SEQUENCE</scope>
    <source>
        <tissue evidence="11">Leaf</tissue>
    </source>
</reference>
<dbReference type="Proteomes" id="UP000811609">
    <property type="component" value="Chromosome 8"/>
</dbReference>
<name>A0A8T1PUF4_CARIL</name>
<dbReference type="PANTHER" id="PTHR46408:SF8">
    <property type="entry name" value="BASIC LEUCINE ZIPPER 9"/>
    <property type="match status" value="1"/>
</dbReference>
<keyword evidence="4" id="KW-0238">DNA-binding</keyword>
<organism evidence="10 12">
    <name type="scientific">Carya illinoinensis</name>
    <name type="common">Pecan</name>
    <dbReference type="NCBI Taxonomy" id="32201"/>
    <lineage>
        <taxon>Eukaryota</taxon>
        <taxon>Viridiplantae</taxon>
        <taxon>Streptophyta</taxon>
        <taxon>Embryophyta</taxon>
        <taxon>Tracheophyta</taxon>
        <taxon>Spermatophyta</taxon>
        <taxon>Magnoliopsida</taxon>
        <taxon>eudicotyledons</taxon>
        <taxon>Gunneridae</taxon>
        <taxon>Pentapetalae</taxon>
        <taxon>rosids</taxon>
        <taxon>fabids</taxon>
        <taxon>Fagales</taxon>
        <taxon>Juglandaceae</taxon>
        <taxon>Carya</taxon>
    </lineage>
</organism>
<dbReference type="PROSITE" id="PS50217">
    <property type="entry name" value="BZIP"/>
    <property type="match status" value="1"/>
</dbReference>
<comment type="caution">
    <text evidence="10">The sequence shown here is derived from an EMBL/GenBank/DDBJ whole genome shotgun (WGS) entry which is preliminary data.</text>
</comment>
<dbReference type="Proteomes" id="UP000811246">
    <property type="component" value="Chromosome 8"/>
</dbReference>
<evidence type="ECO:0000313" key="11">
    <source>
        <dbReference type="EMBL" id="KAG6698481.1"/>
    </source>
</evidence>
<dbReference type="EMBL" id="CM031832">
    <property type="protein sequence ID" value="KAG6698481.1"/>
    <property type="molecule type" value="Genomic_DNA"/>
</dbReference>
<keyword evidence="6" id="KW-0539">Nucleus</keyword>
<dbReference type="AlphaFoldDB" id="A0A8T1PUF4"/>
<dbReference type="GO" id="GO:0005634">
    <property type="term" value="C:nucleus"/>
    <property type="evidence" value="ECO:0007669"/>
    <property type="project" value="UniProtKB-SubCell"/>
</dbReference>
<keyword evidence="3" id="KW-0805">Transcription regulation</keyword>
<protein>
    <recommendedName>
        <fullName evidence="9">BZIP domain-containing protein</fullName>
    </recommendedName>
</protein>
<proteinExistence type="inferred from homology"/>
<dbReference type="EMBL" id="CM031816">
    <property type="protein sequence ID" value="KAG6643950.1"/>
    <property type="molecule type" value="Genomic_DNA"/>
</dbReference>
<gene>
    <name evidence="10" type="ORF">CIPAW_08G021900</name>
    <name evidence="11" type="ORF">I3842_08G022100</name>
</gene>
<evidence type="ECO:0000256" key="7">
    <source>
        <dbReference type="SAM" id="Coils"/>
    </source>
</evidence>
<evidence type="ECO:0000256" key="5">
    <source>
        <dbReference type="ARBA" id="ARBA00023163"/>
    </source>
</evidence>